<evidence type="ECO:0000256" key="13">
    <source>
        <dbReference type="ARBA" id="ARBA00048679"/>
    </source>
</evidence>
<feature type="binding site" evidence="14">
    <location>
        <position position="132"/>
    </location>
    <ligand>
        <name>ATP</name>
        <dbReference type="ChEBI" id="CHEBI:30616"/>
    </ligand>
</feature>
<evidence type="ECO:0000259" key="16">
    <source>
        <dbReference type="PROSITE" id="PS50222"/>
    </source>
</evidence>
<dbReference type="EC" id="2.7.11.1" evidence="2"/>
<dbReference type="Pfam" id="PF13202">
    <property type="entry name" value="EF-hand_5"/>
    <property type="match status" value="1"/>
</dbReference>
<protein>
    <recommendedName>
        <fullName evidence="2">non-specific serine/threonine protein kinase</fullName>
        <ecNumber evidence="2">2.7.11.1</ecNumber>
    </recommendedName>
</protein>
<proteinExistence type="inferred from homology"/>
<comment type="cofactor">
    <cofactor evidence="1">
        <name>Mg(2+)</name>
        <dbReference type="ChEBI" id="CHEBI:18420"/>
    </cofactor>
</comment>
<keyword evidence="7 14" id="KW-0547">Nucleotide-binding</keyword>
<dbReference type="Pfam" id="PF00069">
    <property type="entry name" value="Pkinase"/>
    <property type="match status" value="1"/>
</dbReference>
<evidence type="ECO:0000256" key="7">
    <source>
        <dbReference type="ARBA" id="ARBA00022741"/>
    </source>
</evidence>
<dbReference type="AlphaFoldDB" id="A0A8S1QDE4"/>
<evidence type="ECO:0000256" key="9">
    <source>
        <dbReference type="ARBA" id="ARBA00022837"/>
    </source>
</evidence>
<keyword evidence="9" id="KW-0106">Calcium</keyword>
<dbReference type="GO" id="GO:0004674">
    <property type="term" value="F:protein serine/threonine kinase activity"/>
    <property type="evidence" value="ECO:0007669"/>
    <property type="project" value="UniProtKB-KW"/>
</dbReference>
<dbReference type="FunFam" id="1.10.510.10:FF:000673">
    <property type="entry name" value="CAMK family protein kinase"/>
    <property type="match status" value="1"/>
</dbReference>
<evidence type="ECO:0000256" key="8">
    <source>
        <dbReference type="ARBA" id="ARBA00022777"/>
    </source>
</evidence>
<accession>A0A8S1QDE4</accession>
<evidence type="ECO:0000256" key="2">
    <source>
        <dbReference type="ARBA" id="ARBA00012513"/>
    </source>
</evidence>
<dbReference type="InterPro" id="IPR008271">
    <property type="entry name" value="Ser/Thr_kinase_AS"/>
</dbReference>
<dbReference type="EMBL" id="CAJJDM010000161">
    <property type="protein sequence ID" value="CAD8113732.1"/>
    <property type="molecule type" value="Genomic_DNA"/>
</dbReference>
<feature type="domain" description="Protein kinase" evidence="15">
    <location>
        <begin position="103"/>
        <end position="359"/>
    </location>
</feature>
<dbReference type="InterPro" id="IPR018247">
    <property type="entry name" value="EF_Hand_1_Ca_BS"/>
</dbReference>
<organism evidence="17 18">
    <name type="scientific">Paramecium primaurelia</name>
    <dbReference type="NCBI Taxonomy" id="5886"/>
    <lineage>
        <taxon>Eukaryota</taxon>
        <taxon>Sar</taxon>
        <taxon>Alveolata</taxon>
        <taxon>Ciliophora</taxon>
        <taxon>Intramacronucleata</taxon>
        <taxon>Oligohymenophorea</taxon>
        <taxon>Peniculida</taxon>
        <taxon>Parameciidae</taxon>
        <taxon>Paramecium</taxon>
    </lineage>
</organism>
<feature type="domain" description="EF-hand" evidence="16">
    <location>
        <begin position="467"/>
        <end position="502"/>
    </location>
</feature>
<dbReference type="InterPro" id="IPR000719">
    <property type="entry name" value="Prot_kinase_dom"/>
</dbReference>
<dbReference type="PANTHER" id="PTHR24349">
    <property type="entry name" value="SERINE/THREONINE-PROTEIN KINASE"/>
    <property type="match status" value="1"/>
</dbReference>
<gene>
    <name evidence="17" type="ORF">PPRIM_AZ9-3.1.T1560079</name>
</gene>
<keyword evidence="4" id="KW-0808">Transferase</keyword>
<dbReference type="InterPro" id="IPR002048">
    <property type="entry name" value="EF_hand_dom"/>
</dbReference>
<dbReference type="PROSITE" id="PS00107">
    <property type="entry name" value="PROTEIN_KINASE_ATP"/>
    <property type="match status" value="1"/>
</dbReference>
<evidence type="ECO:0000256" key="11">
    <source>
        <dbReference type="ARBA" id="ARBA00024334"/>
    </source>
</evidence>
<evidence type="ECO:0000256" key="5">
    <source>
        <dbReference type="ARBA" id="ARBA00022723"/>
    </source>
</evidence>
<evidence type="ECO:0000259" key="15">
    <source>
        <dbReference type="PROSITE" id="PS50011"/>
    </source>
</evidence>
<evidence type="ECO:0000256" key="4">
    <source>
        <dbReference type="ARBA" id="ARBA00022679"/>
    </source>
</evidence>
<name>A0A8S1QDE4_PARPR</name>
<comment type="similarity">
    <text evidence="11">Belongs to the protein kinase superfamily. Ser/Thr protein kinase family. CDPK subfamily.</text>
</comment>
<dbReference type="FunFam" id="3.30.200.20:FF:000315">
    <property type="entry name" value="Calcium-dependent protein kinase 3"/>
    <property type="match status" value="1"/>
</dbReference>
<dbReference type="SMART" id="SM00054">
    <property type="entry name" value="EFh"/>
    <property type="match status" value="2"/>
</dbReference>
<dbReference type="PROSITE" id="PS00018">
    <property type="entry name" value="EF_HAND_1"/>
    <property type="match status" value="2"/>
</dbReference>
<dbReference type="PROSITE" id="PS00108">
    <property type="entry name" value="PROTEIN_KINASE_ST"/>
    <property type="match status" value="1"/>
</dbReference>
<keyword evidence="18" id="KW-1185">Reference proteome</keyword>
<reference evidence="17" key="1">
    <citation type="submission" date="2021-01" db="EMBL/GenBank/DDBJ databases">
        <authorList>
            <consortium name="Genoscope - CEA"/>
            <person name="William W."/>
        </authorList>
    </citation>
    <scope>NUCLEOTIDE SEQUENCE</scope>
</reference>
<dbReference type="CDD" id="cd05117">
    <property type="entry name" value="STKc_CAMK"/>
    <property type="match status" value="1"/>
</dbReference>
<keyword evidence="5" id="KW-0479">Metal-binding</keyword>
<evidence type="ECO:0000256" key="6">
    <source>
        <dbReference type="ARBA" id="ARBA00022737"/>
    </source>
</evidence>
<dbReference type="Pfam" id="PF13499">
    <property type="entry name" value="EF-hand_7"/>
    <property type="match status" value="1"/>
</dbReference>
<evidence type="ECO:0000256" key="10">
    <source>
        <dbReference type="ARBA" id="ARBA00022840"/>
    </source>
</evidence>
<comment type="caution">
    <text evidence="17">The sequence shown here is derived from an EMBL/GenBank/DDBJ whole genome shotgun (WGS) entry which is preliminary data.</text>
</comment>
<evidence type="ECO:0000313" key="17">
    <source>
        <dbReference type="EMBL" id="CAD8113732.1"/>
    </source>
</evidence>
<dbReference type="PROSITE" id="PS50011">
    <property type="entry name" value="PROTEIN_KINASE_DOM"/>
    <property type="match status" value="1"/>
</dbReference>
<dbReference type="Proteomes" id="UP000688137">
    <property type="component" value="Unassembled WGS sequence"/>
</dbReference>
<dbReference type="InterPro" id="IPR017441">
    <property type="entry name" value="Protein_kinase_ATP_BS"/>
</dbReference>
<sequence>MGSICQSHSCTYEYTTQLSTSVNFLKPIIDQQMEDEILEESLSPIDFDKEFTTTKSIIPKSPDIMQKSPLNSPTPNDSVVISKFHITSDDFVKFRYQNYADSYQIERSLGSGSYGEVFIVRNKQTNQLRAMKQIKKQQSSLSKKCLKEMEILSKLDHPFIVKAIEVFQDEHSYNMIIELLQGTDLQEDIQNNNKFTEEKAANISYQLLLAISYIHNQDVVHRDIKPENILYQYNNGNTLIKLIDFGISTEIKRNRKLSSQLGSMYFMAPEIFSKDYGKQIDIWACGVTLFYLVHKRYPFMGKTNQEMKNAIKSGKVQFDKSITPELQCLLIKMLQVNPNKRITAQQALQEDWFIKHKFVNQINQQLISKLLNYHSTTLFEELIFSLITYYCQNCDDHGQAIQTFLYLDTDQDGQISKQEFKKSLYQFNINNLSQQIDDLYTTLNKQSDDTLTYKEFLAASVTRDKLQTKKCQKFCFQLIDYDQDGKISESDFCHLMGKNQSNIWHLINISDSLYITEEEFYSMFKSC</sequence>
<dbReference type="PROSITE" id="PS50222">
    <property type="entry name" value="EF_HAND_2"/>
    <property type="match status" value="2"/>
</dbReference>
<dbReference type="GO" id="GO:0005524">
    <property type="term" value="F:ATP binding"/>
    <property type="evidence" value="ECO:0007669"/>
    <property type="project" value="UniProtKB-UniRule"/>
</dbReference>
<keyword evidence="3" id="KW-0723">Serine/threonine-protein kinase</keyword>
<evidence type="ECO:0000256" key="14">
    <source>
        <dbReference type="PROSITE-ProRule" id="PRU10141"/>
    </source>
</evidence>
<dbReference type="SMART" id="SM00220">
    <property type="entry name" value="S_TKc"/>
    <property type="match status" value="1"/>
</dbReference>
<dbReference type="GO" id="GO:0005509">
    <property type="term" value="F:calcium ion binding"/>
    <property type="evidence" value="ECO:0007669"/>
    <property type="project" value="InterPro"/>
</dbReference>
<evidence type="ECO:0000256" key="12">
    <source>
        <dbReference type="ARBA" id="ARBA00047899"/>
    </source>
</evidence>
<comment type="catalytic activity">
    <reaction evidence="13">
        <text>L-seryl-[protein] + ATP = O-phospho-L-seryl-[protein] + ADP + H(+)</text>
        <dbReference type="Rhea" id="RHEA:17989"/>
        <dbReference type="Rhea" id="RHEA-COMP:9863"/>
        <dbReference type="Rhea" id="RHEA-COMP:11604"/>
        <dbReference type="ChEBI" id="CHEBI:15378"/>
        <dbReference type="ChEBI" id="CHEBI:29999"/>
        <dbReference type="ChEBI" id="CHEBI:30616"/>
        <dbReference type="ChEBI" id="CHEBI:83421"/>
        <dbReference type="ChEBI" id="CHEBI:456216"/>
        <dbReference type="EC" id="2.7.11.1"/>
    </reaction>
</comment>
<dbReference type="InterPro" id="IPR050205">
    <property type="entry name" value="CDPK_Ser/Thr_kinases"/>
</dbReference>
<comment type="catalytic activity">
    <reaction evidence="12">
        <text>L-threonyl-[protein] + ATP = O-phospho-L-threonyl-[protein] + ADP + H(+)</text>
        <dbReference type="Rhea" id="RHEA:46608"/>
        <dbReference type="Rhea" id="RHEA-COMP:11060"/>
        <dbReference type="Rhea" id="RHEA-COMP:11605"/>
        <dbReference type="ChEBI" id="CHEBI:15378"/>
        <dbReference type="ChEBI" id="CHEBI:30013"/>
        <dbReference type="ChEBI" id="CHEBI:30616"/>
        <dbReference type="ChEBI" id="CHEBI:61977"/>
        <dbReference type="ChEBI" id="CHEBI:456216"/>
        <dbReference type="EC" id="2.7.11.1"/>
    </reaction>
</comment>
<feature type="domain" description="EF-hand" evidence="16">
    <location>
        <begin position="395"/>
        <end position="430"/>
    </location>
</feature>
<keyword evidence="10 14" id="KW-0067">ATP-binding</keyword>
<evidence type="ECO:0000313" key="18">
    <source>
        <dbReference type="Proteomes" id="UP000688137"/>
    </source>
</evidence>
<keyword evidence="6" id="KW-0677">Repeat</keyword>
<dbReference type="OMA" id="CFQLIDY"/>
<keyword evidence="8" id="KW-0418">Kinase</keyword>
<evidence type="ECO:0000256" key="1">
    <source>
        <dbReference type="ARBA" id="ARBA00001946"/>
    </source>
</evidence>
<evidence type="ECO:0000256" key="3">
    <source>
        <dbReference type="ARBA" id="ARBA00022527"/>
    </source>
</evidence>